<dbReference type="InterPro" id="IPR011067">
    <property type="entry name" value="Plasmid_toxin/cell-grow_inhib"/>
</dbReference>
<dbReference type="KEGG" id="pph:Ppha_1737"/>
<dbReference type="OrthoDB" id="9808744at2"/>
<protein>
    <recommendedName>
        <fullName evidence="1">mRNA interferase</fullName>
        <ecNumber evidence="1">3.1.-.-</ecNumber>
    </recommendedName>
</protein>
<keyword evidence="1" id="KW-0378">Hydrolase</keyword>
<keyword evidence="3" id="KW-1185">Reference proteome</keyword>
<name>B4SB26_PELPB</name>
<comment type="similarity">
    <text evidence="1">Belongs to the PemK/MazF family.</text>
</comment>
<dbReference type="PIRSF" id="PIRSF033490">
    <property type="entry name" value="MazF"/>
    <property type="match status" value="1"/>
</dbReference>
<dbReference type="InterPro" id="IPR003477">
    <property type="entry name" value="PemK-like"/>
</dbReference>
<accession>B4SB26</accession>
<dbReference type="HOGENOM" id="CLU_121823_1_1_10"/>
<dbReference type="Pfam" id="PF02452">
    <property type="entry name" value="PemK_toxin"/>
    <property type="match status" value="1"/>
</dbReference>
<dbReference type="EMBL" id="CP001110">
    <property type="protein sequence ID" value="ACF43972.1"/>
    <property type="molecule type" value="Genomic_DNA"/>
</dbReference>
<dbReference type="Proteomes" id="UP000002724">
    <property type="component" value="Chromosome"/>
</dbReference>
<evidence type="ECO:0000313" key="2">
    <source>
        <dbReference type="EMBL" id="ACF43972.1"/>
    </source>
</evidence>
<gene>
    <name evidence="2" type="ordered locus">Ppha_1737</name>
</gene>
<dbReference type="GO" id="GO:0006402">
    <property type="term" value="P:mRNA catabolic process"/>
    <property type="evidence" value="ECO:0007669"/>
    <property type="project" value="TreeGrafter"/>
</dbReference>
<keyword evidence="1" id="KW-0540">Nuclease</keyword>
<dbReference type="AlphaFoldDB" id="B4SB26"/>
<proteinExistence type="inferred from homology"/>
<dbReference type="GO" id="GO:0003677">
    <property type="term" value="F:DNA binding"/>
    <property type="evidence" value="ECO:0007669"/>
    <property type="project" value="InterPro"/>
</dbReference>
<organism evidence="2 3">
    <name type="scientific">Pelodictyon phaeoclathratiforme (strain DSM 5477 / BU-1)</name>
    <dbReference type="NCBI Taxonomy" id="324925"/>
    <lineage>
        <taxon>Bacteria</taxon>
        <taxon>Pseudomonadati</taxon>
        <taxon>Chlorobiota</taxon>
        <taxon>Chlorobiia</taxon>
        <taxon>Chlorobiales</taxon>
        <taxon>Chlorobiaceae</taxon>
        <taxon>Chlorobium/Pelodictyon group</taxon>
        <taxon>Pelodictyon</taxon>
    </lineage>
</organism>
<dbReference type="Gene3D" id="2.30.30.110">
    <property type="match status" value="1"/>
</dbReference>
<reference evidence="2 3" key="1">
    <citation type="submission" date="2008-06" db="EMBL/GenBank/DDBJ databases">
        <title>Complete sequence of Pelodictyon phaeoclathratiforme BU-1.</title>
        <authorList>
            <consortium name="US DOE Joint Genome Institute"/>
            <person name="Lucas S."/>
            <person name="Copeland A."/>
            <person name="Lapidus A."/>
            <person name="Glavina del Rio T."/>
            <person name="Dalin E."/>
            <person name="Tice H."/>
            <person name="Bruce D."/>
            <person name="Goodwin L."/>
            <person name="Pitluck S."/>
            <person name="Schmutz J."/>
            <person name="Larimer F."/>
            <person name="Land M."/>
            <person name="Hauser L."/>
            <person name="Kyrpides N."/>
            <person name="Mikhailova N."/>
            <person name="Liu Z."/>
            <person name="Li T."/>
            <person name="Zhao F."/>
            <person name="Overmann J."/>
            <person name="Bryant D.A."/>
            <person name="Richardson P."/>
        </authorList>
    </citation>
    <scope>NUCLEOTIDE SEQUENCE [LARGE SCALE GENOMIC DNA]</scope>
    <source>
        <strain evidence="3">DSM 5477 / BU-1</strain>
    </source>
</reference>
<dbReference type="GO" id="GO:0016075">
    <property type="term" value="P:rRNA catabolic process"/>
    <property type="evidence" value="ECO:0007669"/>
    <property type="project" value="TreeGrafter"/>
</dbReference>
<comment type="function">
    <text evidence="1">Toxic component of a type II toxin-antitoxin (TA) system.</text>
</comment>
<dbReference type="PANTHER" id="PTHR33988">
    <property type="entry name" value="ENDORIBONUCLEASE MAZF-RELATED"/>
    <property type="match status" value="1"/>
</dbReference>
<dbReference type="STRING" id="324925.Ppha_1737"/>
<evidence type="ECO:0000313" key="3">
    <source>
        <dbReference type="Proteomes" id="UP000002724"/>
    </source>
</evidence>
<dbReference type="GO" id="GO:0016787">
    <property type="term" value="F:hydrolase activity"/>
    <property type="evidence" value="ECO:0007669"/>
    <property type="project" value="UniProtKB-KW"/>
</dbReference>
<evidence type="ECO:0000256" key="1">
    <source>
        <dbReference type="PIRNR" id="PIRNR033490"/>
    </source>
</evidence>
<dbReference type="SUPFAM" id="SSF50118">
    <property type="entry name" value="Cell growth inhibitor/plasmid maintenance toxic component"/>
    <property type="match status" value="1"/>
</dbReference>
<dbReference type="GO" id="GO:0004521">
    <property type="term" value="F:RNA endonuclease activity"/>
    <property type="evidence" value="ECO:0007669"/>
    <property type="project" value="TreeGrafter"/>
</dbReference>
<dbReference type="RefSeq" id="WP_012508459.1">
    <property type="nucleotide sequence ID" value="NC_011060.1"/>
</dbReference>
<keyword evidence="1" id="KW-0255">Endonuclease</keyword>
<dbReference type="eggNOG" id="COG2337">
    <property type="taxonomic scope" value="Bacteria"/>
</dbReference>
<dbReference type="EC" id="3.1.-.-" evidence="1"/>
<sequence>MKTFQCAQIWLVNFDPSFGHEYQKIRPALIIQHEDYIASGNLLTVIPISSQIVNPSELDILITANSRNRLMKNSLLKTKQISSFDKKRFIKLIGRADSEIMAKMNSHLQRFICGK</sequence>